<feature type="compositionally biased region" description="Polar residues" evidence="3">
    <location>
        <begin position="165"/>
        <end position="183"/>
    </location>
</feature>
<feature type="region of interest" description="Disordered" evidence="3">
    <location>
        <begin position="165"/>
        <end position="207"/>
    </location>
</feature>
<dbReference type="InterPro" id="IPR001452">
    <property type="entry name" value="SH3_domain"/>
</dbReference>
<feature type="compositionally biased region" description="Basic and acidic residues" evidence="3">
    <location>
        <begin position="393"/>
        <end position="416"/>
    </location>
</feature>
<dbReference type="InterPro" id="IPR038765">
    <property type="entry name" value="Papain-like_cys_pep_sf"/>
</dbReference>
<comment type="caution">
    <text evidence="5">The sequence shown here is derived from an EMBL/GenBank/DDBJ whole genome shotgun (WGS) entry which is preliminary data.</text>
</comment>
<dbReference type="Pfam" id="PF00018">
    <property type="entry name" value="SH3_1"/>
    <property type="match status" value="1"/>
</dbReference>
<name>A0A2U1J3Y4_SMIAN</name>
<dbReference type="InterPro" id="IPR036028">
    <property type="entry name" value="SH3-like_dom_sf"/>
</dbReference>
<dbReference type="GO" id="GO:0140278">
    <property type="term" value="P:mitotic division septum assembly"/>
    <property type="evidence" value="ECO:0007669"/>
    <property type="project" value="TreeGrafter"/>
</dbReference>
<dbReference type="Gene3D" id="2.30.30.40">
    <property type="entry name" value="SH3 Domains"/>
    <property type="match status" value="1"/>
</dbReference>
<keyword evidence="1 2" id="KW-0728">SH3 domain</keyword>
<dbReference type="PROSITE" id="PS50002">
    <property type="entry name" value="SH3"/>
    <property type="match status" value="1"/>
</dbReference>
<evidence type="ECO:0000256" key="3">
    <source>
        <dbReference type="SAM" id="MobiDB-lite"/>
    </source>
</evidence>
<feature type="region of interest" description="Disordered" evidence="3">
    <location>
        <begin position="466"/>
        <end position="489"/>
    </location>
</feature>
<feature type="compositionally biased region" description="Low complexity" evidence="3">
    <location>
        <begin position="428"/>
        <end position="439"/>
    </location>
</feature>
<feature type="region of interest" description="Disordered" evidence="3">
    <location>
        <begin position="300"/>
        <end position="339"/>
    </location>
</feature>
<feature type="region of interest" description="Disordered" evidence="3">
    <location>
        <begin position="227"/>
        <end position="259"/>
    </location>
</feature>
<feature type="compositionally biased region" description="Low complexity" evidence="3">
    <location>
        <begin position="307"/>
        <end position="339"/>
    </location>
</feature>
<dbReference type="PANTHER" id="PTHR46333:SF2">
    <property type="entry name" value="CYTOKINESIS PROTEIN 3"/>
    <property type="match status" value="1"/>
</dbReference>
<feature type="compositionally biased region" description="Polar residues" evidence="3">
    <location>
        <begin position="1403"/>
        <end position="1423"/>
    </location>
</feature>
<dbReference type="SMART" id="SM00326">
    <property type="entry name" value="SH3"/>
    <property type="match status" value="1"/>
</dbReference>
<feature type="compositionally biased region" description="Basic residues" evidence="3">
    <location>
        <begin position="184"/>
        <end position="194"/>
    </location>
</feature>
<sequence length="1607" mass="180087">MNIKNHPSHVQALYTFQGTKSGDLPIQKGDLIEVISCYDKNWWKGRVSGSNKQGLFPSCLVQPVNTSTSNTNHSEITGQLERIKTLMHKQHHTQSSIALQEAQNNPNSDFLDINNTSIENLSEEQLGTQLLQLADNEKLILNEKNDPEMSNVQIKLLYKDYLPENNSRNIKTPSRSNKTSNSTKPRKNTYKKTKSQNPTNTFKREIFTRIDSDSSDVESAIINISRYNQIQPNSTNSKPKKPQNNPHLHQPDTESIRSEFSASKTISNIGFAADEYVRQYIQNDGVVDSNIIEKITSETKKNKQKNDNNINLNSKVVRAESTSSKAGSTLSSKNGGSSNGSMILFESALSLNSINQPPIDISENQILENRTSEDQVQPSQSHAQKTSNTINTETEKQDTDVNRSIESSTKSDRIEESSNPGSTPFVTPNSSQNNKQNPNGNILLRQYLLDSGLSKLAQIQRQKTLKVSEKISDSQPQQLINTPPPDLSDIKSSNTPLTENQNKINNTSHVPQTEYEPTKNSVIDAKFYSEDKENTIDRNTEYADLYQDVEASYESSVKNIQKLVNQITISSRADRVNTKELPDFHFEDTESENSNMTDNTDDEFNIENYIDNEIFDESENDLDIQDVQSSEPNDTFRSSSINYVLEPSSPPKNTNIRAVSRLRGPRNMETPHKIPVPTEEMLAKPLPKPVPTPLHSKISQLSHIQPDDKPTLSTSNETFLKHGSENIETQLPPTNIIHTKPLPPKKIPPAVPPRLYKINNPEKYSPQNNYIPSNTPTYLSQPNSRAENINYYGGQQTGIQPFIPDYNTSLANGSIPTNDFIHPNTLTGTYRNTFTPTSYYVPSPTPQPHSNLNRGYVQSPANNQSSTTLLPQNYSPSPQLHRINSINKMNNPQSNYRPIQRKPSISNTETLNSFPTNNQNTTMNNTTIVGGGVYSQLRNQQHSQMGNYDTANDLRLAAKMFTPFPTNIGMDSLPIPDHESSGATVNDRISLPRRSESIAAFEERIPESIFGIIPGSISIGFKFKASQVTQVTDPYLSSPLPHNTSAVQVVKSAKHVVKPGGKITTIEKTNWNKVDDSIRLINSSSTRLSLDTLVRKQIGRQFSKEPLNLIRAIYSWVTTHIRFDNSPLEGSKKGNIHLHMAELPDVVFEKRISRGPGFAYLFNKMASMLGIDSQVVHGTLKLPAPHPDSLLSGPVCPTIPNHAWNVICIDGEYRFVDSACAITSHPLNDLEVRDDGFFLIPPSQLIYTHFPTDPNLQFLDPIVSWPQFWQLPCVRPSYFQNGIKLLNLTTPHLLVNNNELLPLIISLRNDTLNCYAEVEMYSDASIKEQTNTFLYPSPNINSSLFAQCMNYKGKRMVKVLVGANSSDTRGLVKIYTGTRPYLLSKPRQIELLTKMSSHETSLFGTKPSSFGTGNKSGYSSSTETKNDQQKHLIQHRRSNSALSNYTQTSLTPSKGIKNLFGHKRKASETKLKPGEIPNSVYVLGAPTSTTYQLSLTLPLHHMGRLGEYDFVLTNHFCEFEFYIKSPTSRILQLGSITDFLVSPSSSLDSKHYKLQLKSPSGHPTKFVFQTSDQSYTLKHTLREPGSWVIMCHSDSDGWVPIVMYHCE</sequence>
<protein>
    <recommendedName>
        <fullName evidence="4">SH3 domain-containing protein</fullName>
    </recommendedName>
</protein>
<evidence type="ECO:0000313" key="6">
    <source>
        <dbReference type="Proteomes" id="UP000245591"/>
    </source>
</evidence>
<evidence type="ECO:0000256" key="2">
    <source>
        <dbReference type="PROSITE-ProRule" id="PRU00192"/>
    </source>
</evidence>
<feature type="region of interest" description="Disordered" evidence="3">
    <location>
        <begin position="496"/>
        <end position="515"/>
    </location>
</feature>
<dbReference type="EMBL" id="MBFU01000394">
    <property type="protein sequence ID" value="PVZ99727.1"/>
    <property type="molecule type" value="Genomic_DNA"/>
</dbReference>
<feature type="compositionally biased region" description="Polar residues" evidence="3">
    <location>
        <begin position="496"/>
        <end position="511"/>
    </location>
</feature>
<dbReference type="GO" id="GO:0110085">
    <property type="term" value="C:mitotic actomyosin contractile ring"/>
    <property type="evidence" value="ECO:0007669"/>
    <property type="project" value="TreeGrafter"/>
</dbReference>
<reference evidence="5 6" key="1">
    <citation type="journal article" date="2018" name="MBio">
        <title>Comparative Genomics Reveals the Core Gene Toolbox for the Fungus-Insect Symbiosis.</title>
        <authorList>
            <person name="Wang Y."/>
            <person name="Stata M."/>
            <person name="Wang W."/>
            <person name="Stajich J.E."/>
            <person name="White M.M."/>
            <person name="Moncalvo J.M."/>
        </authorList>
    </citation>
    <scope>NUCLEOTIDE SEQUENCE [LARGE SCALE GENOMIC DNA]</scope>
    <source>
        <strain evidence="5 6">AUS-126-30</strain>
    </source>
</reference>
<dbReference type="Pfam" id="PF01841">
    <property type="entry name" value="Transglut_core"/>
    <property type="match status" value="1"/>
</dbReference>
<dbReference type="InterPro" id="IPR002931">
    <property type="entry name" value="Transglutaminase-like"/>
</dbReference>
<feature type="region of interest" description="Disordered" evidence="3">
    <location>
        <begin position="1403"/>
        <end position="1438"/>
    </location>
</feature>
<feature type="compositionally biased region" description="Polar residues" evidence="3">
    <location>
        <begin position="227"/>
        <end position="247"/>
    </location>
</feature>
<dbReference type="Proteomes" id="UP000245591">
    <property type="component" value="Unassembled WGS sequence"/>
</dbReference>
<dbReference type="PANTHER" id="PTHR46333">
    <property type="entry name" value="CYTOKINESIS PROTEIN 3"/>
    <property type="match status" value="1"/>
</dbReference>
<organism evidence="5 6">
    <name type="scientific">Smittium angustum</name>
    <dbReference type="NCBI Taxonomy" id="133377"/>
    <lineage>
        <taxon>Eukaryota</taxon>
        <taxon>Fungi</taxon>
        <taxon>Fungi incertae sedis</taxon>
        <taxon>Zoopagomycota</taxon>
        <taxon>Kickxellomycotina</taxon>
        <taxon>Harpellomycetes</taxon>
        <taxon>Harpellales</taxon>
        <taxon>Legeriomycetaceae</taxon>
        <taxon>Smittium</taxon>
    </lineage>
</organism>
<feature type="compositionally biased region" description="Polar residues" evidence="3">
    <location>
        <begin position="371"/>
        <end position="392"/>
    </location>
</feature>
<keyword evidence="6" id="KW-1185">Reference proteome</keyword>
<feature type="domain" description="SH3" evidence="4">
    <location>
        <begin position="5"/>
        <end position="66"/>
    </location>
</feature>
<evidence type="ECO:0000313" key="5">
    <source>
        <dbReference type="EMBL" id="PVZ99727.1"/>
    </source>
</evidence>
<gene>
    <name evidence="5" type="ORF">BB558_004236</name>
</gene>
<dbReference type="Gene3D" id="3.10.620.30">
    <property type="match status" value="1"/>
</dbReference>
<accession>A0A2U1J3Y4</accession>
<evidence type="ECO:0000259" key="4">
    <source>
        <dbReference type="PROSITE" id="PS50002"/>
    </source>
</evidence>
<feature type="region of interest" description="Disordered" evidence="3">
    <location>
        <begin position="371"/>
        <end position="439"/>
    </location>
</feature>
<dbReference type="SUPFAM" id="SSF50044">
    <property type="entry name" value="SH3-domain"/>
    <property type="match status" value="1"/>
</dbReference>
<feature type="compositionally biased region" description="Polar residues" evidence="3">
    <location>
        <begin position="417"/>
        <end position="427"/>
    </location>
</feature>
<evidence type="ECO:0000256" key="1">
    <source>
        <dbReference type="ARBA" id="ARBA00022443"/>
    </source>
</evidence>
<proteinExistence type="predicted"/>
<dbReference type="InterPro" id="IPR052557">
    <property type="entry name" value="CAP/Cytokinesis_protein"/>
</dbReference>
<dbReference type="SUPFAM" id="SSF54001">
    <property type="entry name" value="Cysteine proteinases"/>
    <property type="match status" value="1"/>
</dbReference>